<name>A0A160PSW5_9CORY</name>
<proteinExistence type="predicted"/>
<feature type="transmembrane region" description="Helical" evidence="2">
    <location>
        <begin position="120"/>
        <end position="147"/>
    </location>
</feature>
<gene>
    <name evidence="3" type="ORF">N24_2592</name>
</gene>
<feature type="transmembrane region" description="Helical" evidence="2">
    <location>
        <begin position="179"/>
        <end position="211"/>
    </location>
</feature>
<evidence type="ECO:0000313" key="4">
    <source>
        <dbReference type="Proteomes" id="UP000218244"/>
    </source>
</evidence>
<organism evidence="3 4">
    <name type="scientific">Corynebacterium suranareeae</name>
    <dbReference type="NCBI Taxonomy" id="2506452"/>
    <lineage>
        <taxon>Bacteria</taxon>
        <taxon>Bacillati</taxon>
        <taxon>Actinomycetota</taxon>
        <taxon>Actinomycetes</taxon>
        <taxon>Mycobacteriales</taxon>
        <taxon>Corynebacteriaceae</taxon>
        <taxon>Corynebacterium</taxon>
    </lineage>
</organism>
<evidence type="ECO:0000256" key="1">
    <source>
        <dbReference type="SAM" id="MobiDB-lite"/>
    </source>
</evidence>
<feature type="transmembrane region" description="Helical" evidence="2">
    <location>
        <begin position="84"/>
        <end position="108"/>
    </location>
</feature>
<feature type="region of interest" description="Disordered" evidence="1">
    <location>
        <begin position="1"/>
        <end position="32"/>
    </location>
</feature>
<reference evidence="3 4" key="1">
    <citation type="submission" date="2016-02" db="EMBL/GenBank/DDBJ databases">
        <title>Corynebacterium glutamicum N24 whole genome sequencing project.</title>
        <authorList>
            <person name="Matsutani M."/>
            <person name="Nangtapong N."/>
            <person name="Yakushi T."/>
            <person name="Matsushita K."/>
        </authorList>
    </citation>
    <scope>NUCLEOTIDE SEQUENCE [LARGE SCALE GENOMIC DNA]</scope>
    <source>
        <strain evidence="3 4">N24</strain>
    </source>
</reference>
<feature type="compositionally biased region" description="Polar residues" evidence="1">
    <location>
        <begin position="1"/>
        <end position="30"/>
    </location>
</feature>
<keyword evidence="2" id="KW-1133">Transmembrane helix</keyword>
<keyword evidence="2" id="KW-0472">Membrane</keyword>
<dbReference type="Proteomes" id="UP000218244">
    <property type="component" value="Chromosome"/>
</dbReference>
<protein>
    <recommendedName>
        <fullName evidence="5">Integral membrane protein</fullName>
    </recommendedName>
</protein>
<evidence type="ECO:0008006" key="5">
    <source>
        <dbReference type="Google" id="ProtNLM"/>
    </source>
</evidence>
<dbReference type="RefSeq" id="WP_096457969.1">
    <property type="nucleotide sequence ID" value="NZ_AP017369.1"/>
</dbReference>
<dbReference type="EMBL" id="AP017369">
    <property type="protein sequence ID" value="BAU96854.1"/>
    <property type="molecule type" value="Genomic_DNA"/>
</dbReference>
<sequence>MTSPYGSQNPGDENNWNSQFGNPSGEQNYGQPYGQPFHQGYGAYNTPISSDTPQPSIQEVQWRPFDLGVVFGQAWKGFVATWQAWVLATLVFYAITFLLMLVWFIPMFGVIAASTADSEAAIMASLGGMSIVGFIVMALMFVISFVWTLNCYRNAARVVRGEQINVQSFFKFQGLGKALGIYILVAIVTMIGTLLLVIPGIVAAVVLVFAVPAAFQLRDVTVGDAFSASWKAVSKNIGVTILLLLAAFALNFLGGAIVIGVLVTTPLTYLLYAYAFQNSIGGPIMQRQ</sequence>
<evidence type="ECO:0000256" key="2">
    <source>
        <dbReference type="SAM" id="Phobius"/>
    </source>
</evidence>
<keyword evidence="2" id="KW-0812">Transmembrane</keyword>
<accession>A0A160PSW5</accession>
<keyword evidence="4" id="KW-1185">Reference proteome</keyword>
<dbReference type="AlphaFoldDB" id="A0A160PSW5"/>
<evidence type="ECO:0000313" key="3">
    <source>
        <dbReference type="EMBL" id="BAU96854.1"/>
    </source>
</evidence>
<dbReference type="KEGG" id="csur:N24_2592"/>